<dbReference type="Pfam" id="PF04773">
    <property type="entry name" value="FecR"/>
    <property type="match status" value="1"/>
</dbReference>
<gene>
    <name evidence="3" type="ORF">J7I43_15200</name>
</gene>
<dbReference type="EMBL" id="JAGHKP010000003">
    <property type="protein sequence ID" value="MBO9153574.1"/>
    <property type="molecule type" value="Genomic_DNA"/>
</dbReference>
<keyword evidence="1" id="KW-0472">Membrane</keyword>
<evidence type="ECO:0000256" key="1">
    <source>
        <dbReference type="SAM" id="Phobius"/>
    </source>
</evidence>
<accession>A0ABS3YFY4</accession>
<dbReference type="RefSeq" id="WP_209146576.1">
    <property type="nucleotide sequence ID" value="NZ_JAGHKP010000003.1"/>
</dbReference>
<reference evidence="4" key="1">
    <citation type="submission" date="2021-03" db="EMBL/GenBank/DDBJ databases">
        <title>Assistant Professor.</title>
        <authorList>
            <person name="Huq M.A."/>
        </authorList>
    </citation>
    <scope>NUCLEOTIDE SEQUENCE [LARGE SCALE GENOMIC DNA]</scope>
    <source>
        <strain evidence="4">MAH-28</strain>
    </source>
</reference>
<keyword evidence="1" id="KW-1133">Transmembrane helix</keyword>
<dbReference type="Gene3D" id="3.55.50.30">
    <property type="match status" value="1"/>
</dbReference>
<keyword evidence="4" id="KW-1185">Reference proteome</keyword>
<dbReference type="PANTHER" id="PTHR30273:SF2">
    <property type="entry name" value="PROTEIN FECR"/>
    <property type="match status" value="1"/>
</dbReference>
<keyword evidence="1" id="KW-0812">Transmembrane</keyword>
<organism evidence="3 4">
    <name type="scientific">Chitinophaga chungangae</name>
    <dbReference type="NCBI Taxonomy" id="2821488"/>
    <lineage>
        <taxon>Bacteria</taxon>
        <taxon>Pseudomonadati</taxon>
        <taxon>Bacteroidota</taxon>
        <taxon>Chitinophagia</taxon>
        <taxon>Chitinophagales</taxon>
        <taxon>Chitinophagaceae</taxon>
        <taxon>Chitinophaga</taxon>
    </lineage>
</organism>
<dbReference type="PANTHER" id="PTHR30273">
    <property type="entry name" value="PERIPLASMIC SIGNAL SENSOR AND SIGMA FACTOR ACTIVATOR FECR-RELATED"/>
    <property type="match status" value="1"/>
</dbReference>
<name>A0ABS3YFY4_9BACT</name>
<protein>
    <submittedName>
        <fullName evidence="3">FecR domain-containing protein</fullName>
    </submittedName>
</protein>
<dbReference type="Gene3D" id="2.60.120.1440">
    <property type="match status" value="1"/>
</dbReference>
<dbReference type="InterPro" id="IPR012373">
    <property type="entry name" value="Ferrdict_sens_TM"/>
</dbReference>
<feature type="transmembrane region" description="Helical" evidence="1">
    <location>
        <begin position="97"/>
        <end position="119"/>
    </location>
</feature>
<feature type="domain" description="FecR protein" evidence="2">
    <location>
        <begin position="125"/>
        <end position="220"/>
    </location>
</feature>
<proteinExistence type="predicted"/>
<evidence type="ECO:0000313" key="3">
    <source>
        <dbReference type="EMBL" id="MBO9153574.1"/>
    </source>
</evidence>
<dbReference type="InterPro" id="IPR006860">
    <property type="entry name" value="FecR"/>
</dbReference>
<sequence>MTFSNFTTQDFLQHPDFRKWVLEQDEAAAAFWAGWLRDNPGREKELLDAKEILLALQAHTHTPPEGAEAETWNRIARSMEEGAKVVRMPVAKRRVSAGMWLGYAVVTIGILALAAVWLLKAEEITYETAMGEIRTIELPDHSVIRLNGNSGIRYESGWEKGAPREVYLTGEAFFTVTQQPGAEPFIVHTNDLQIRVLGTSFNVNTRRKATQVVLSNGKVQLVPNDNKNARPITMSPGDMVVYSEATTTMVTKQVEPENYCSWRNKVLEFTDAPIKDVVRALQENMGVTIEPEDAGLGDQTFTGSIPLDDIGIFFKTISRTFDVEIEKTGSNSYRISKHN</sequence>
<dbReference type="Proteomes" id="UP000679126">
    <property type="component" value="Unassembled WGS sequence"/>
</dbReference>
<comment type="caution">
    <text evidence="3">The sequence shown here is derived from an EMBL/GenBank/DDBJ whole genome shotgun (WGS) entry which is preliminary data.</text>
</comment>
<dbReference type="PIRSF" id="PIRSF018266">
    <property type="entry name" value="FecR"/>
    <property type="match status" value="1"/>
</dbReference>
<evidence type="ECO:0000259" key="2">
    <source>
        <dbReference type="Pfam" id="PF04773"/>
    </source>
</evidence>
<evidence type="ECO:0000313" key="4">
    <source>
        <dbReference type="Proteomes" id="UP000679126"/>
    </source>
</evidence>